<dbReference type="PRINTS" id="PR00450">
    <property type="entry name" value="RECOVERIN"/>
</dbReference>
<dbReference type="SUPFAM" id="SSF47473">
    <property type="entry name" value="EF-hand"/>
    <property type="match status" value="1"/>
</dbReference>
<evidence type="ECO:0000256" key="3">
    <source>
        <dbReference type="ARBA" id="ARBA00022723"/>
    </source>
</evidence>
<dbReference type="SMART" id="SM00054">
    <property type="entry name" value="EFh"/>
    <property type="match status" value="3"/>
</dbReference>
<comment type="similarity">
    <text evidence="1">Belongs to the recoverin family.</text>
</comment>
<sequence>MGQKASKLSPKTMNDLLCRVEVDLSREEIQEWYNEFKSTLPEGQDTMSKGDFIKVYNKMFAGDATYFADHVFRTFDKNHDGKLNFKEFIVGVCMSGSSDPEVKMKWAFQMYDIDGDGYISRDEMENLIKAISLMALSDDNSSPRELTESLFQKLDTNKDNLISQEEFIVGAQKDTMLMDILQFDPNPDDGDAY</sequence>
<dbReference type="Proteomes" id="UP001217089">
    <property type="component" value="Unassembled WGS sequence"/>
</dbReference>
<dbReference type="InterPro" id="IPR028846">
    <property type="entry name" value="Recoverin"/>
</dbReference>
<keyword evidence="4" id="KW-0677">Repeat</keyword>
<evidence type="ECO:0000256" key="2">
    <source>
        <dbReference type="ARBA" id="ARBA00022707"/>
    </source>
</evidence>
<evidence type="ECO:0000313" key="8">
    <source>
        <dbReference type="EMBL" id="KAJ8305706.1"/>
    </source>
</evidence>
<name>A0ABQ9EKB8_TEGGR</name>
<dbReference type="Pfam" id="PF00036">
    <property type="entry name" value="EF-hand_1"/>
    <property type="match status" value="1"/>
</dbReference>
<comment type="caution">
    <text evidence="8">The sequence shown here is derived from an EMBL/GenBank/DDBJ whole genome shotgun (WGS) entry which is preliminary data.</text>
</comment>
<feature type="domain" description="EF-hand" evidence="7">
    <location>
        <begin position="99"/>
        <end position="134"/>
    </location>
</feature>
<gene>
    <name evidence="8" type="ORF">KUTeg_016251</name>
</gene>
<keyword evidence="9" id="KW-1185">Reference proteome</keyword>
<evidence type="ECO:0000313" key="9">
    <source>
        <dbReference type="Proteomes" id="UP001217089"/>
    </source>
</evidence>
<dbReference type="InterPro" id="IPR011992">
    <property type="entry name" value="EF-hand-dom_pair"/>
</dbReference>
<feature type="domain" description="EF-hand" evidence="7">
    <location>
        <begin position="68"/>
        <end position="98"/>
    </location>
</feature>
<keyword evidence="6" id="KW-0449">Lipoprotein</keyword>
<organism evidence="8 9">
    <name type="scientific">Tegillarca granosa</name>
    <name type="common">Malaysian cockle</name>
    <name type="synonym">Anadara granosa</name>
    <dbReference type="NCBI Taxonomy" id="220873"/>
    <lineage>
        <taxon>Eukaryota</taxon>
        <taxon>Metazoa</taxon>
        <taxon>Spiralia</taxon>
        <taxon>Lophotrochozoa</taxon>
        <taxon>Mollusca</taxon>
        <taxon>Bivalvia</taxon>
        <taxon>Autobranchia</taxon>
        <taxon>Pteriomorphia</taxon>
        <taxon>Arcoida</taxon>
        <taxon>Arcoidea</taxon>
        <taxon>Arcidae</taxon>
        <taxon>Tegillarca</taxon>
    </lineage>
</organism>
<keyword evidence="2" id="KW-0519">Myristate</keyword>
<dbReference type="InterPro" id="IPR018247">
    <property type="entry name" value="EF_Hand_1_Ca_BS"/>
</dbReference>
<protein>
    <recommendedName>
        <fullName evidence="7">EF-hand domain-containing protein</fullName>
    </recommendedName>
</protein>
<evidence type="ECO:0000256" key="5">
    <source>
        <dbReference type="ARBA" id="ARBA00022837"/>
    </source>
</evidence>
<keyword evidence="5" id="KW-0106">Calcium</keyword>
<dbReference type="Gene3D" id="1.10.238.10">
    <property type="entry name" value="EF-hand"/>
    <property type="match status" value="1"/>
</dbReference>
<dbReference type="InterPro" id="IPR002048">
    <property type="entry name" value="EF_hand_dom"/>
</dbReference>
<accession>A0ABQ9EKB8</accession>
<dbReference type="PROSITE" id="PS50222">
    <property type="entry name" value="EF_HAND_2"/>
    <property type="match status" value="3"/>
</dbReference>
<evidence type="ECO:0000256" key="6">
    <source>
        <dbReference type="ARBA" id="ARBA00023288"/>
    </source>
</evidence>
<dbReference type="PANTHER" id="PTHR23055:SF178">
    <property type="entry name" value="NEUROCALCIN HOMOLOG"/>
    <property type="match status" value="1"/>
</dbReference>
<evidence type="ECO:0000256" key="1">
    <source>
        <dbReference type="ARBA" id="ARBA00006049"/>
    </source>
</evidence>
<dbReference type="Pfam" id="PF13499">
    <property type="entry name" value="EF-hand_7"/>
    <property type="match status" value="1"/>
</dbReference>
<proteinExistence type="inferred from homology"/>
<reference evidence="8 9" key="1">
    <citation type="submission" date="2022-12" db="EMBL/GenBank/DDBJ databases">
        <title>Chromosome-level genome of Tegillarca granosa.</title>
        <authorList>
            <person name="Kim J."/>
        </authorList>
    </citation>
    <scope>NUCLEOTIDE SEQUENCE [LARGE SCALE GENOMIC DNA]</scope>
    <source>
        <strain evidence="8">Teg-2019</strain>
        <tissue evidence="8">Adductor muscle</tissue>
    </source>
</reference>
<keyword evidence="3" id="KW-0479">Metal-binding</keyword>
<dbReference type="PROSITE" id="PS00018">
    <property type="entry name" value="EF_HAND_1"/>
    <property type="match status" value="3"/>
</dbReference>
<evidence type="ECO:0000259" key="7">
    <source>
        <dbReference type="PROSITE" id="PS50222"/>
    </source>
</evidence>
<dbReference type="EMBL" id="JARBDR010000813">
    <property type="protein sequence ID" value="KAJ8305706.1"/>
    <property type="molecule type" value="Genomic_DNA"/>
</dbReference>
<dbReference type="CDD" id="cd00051">
    <property type="entry name" value="EFh"/>
    <property type="match status" value="2"/>
</dbReference>
<feature type="domain" description="EF-hand" evidence="7">
    <location>
        <begin position="142"/>
        <end position="177"/>
    </location>
</feature>
<evidence type="ECO:0000256" key="4">
    <source>
        <dbReference type="ARBA" id="ARBA00022737"/>
    </source>
</evidence>
<dbReference type="PANTHER" id="PTHR23055">
    <property type="entry name" value="CALCIUM BINDING PROTEINS"/>
    <property type="match status" value="1"/>
</dbReference>